<protein>
    <submittedName>
        <fullName evidence="4">GNAT family N-acetyltransferase</fullName>
        <ecNumber evidence="4">2.3.-.-</ecNumber>
    </submittedName>
</protein>
<keyword evidence="1 4" id="KW-0808">Transferase</keyword>
<dbReference type="SUPFAM" id="SSF55729">
    <property type="entry name" value="Acyl-CoA N-acyltransferases (Nat)"/>
    <property type="match status" value="1"/>
</dbReference>
<reference evidence="5" key="1">
    <citation type="journal article" date="2019" name="Int. J. Syst. Evol. Microbiol.">
        <title>The Global Catalogue of Microorganisms (GCM) 10K type strain sequencing project: providing services to taxonomists for standard genome sequencing and annotation.</title>
        <authorList>
            <consortium name="The Broad Institute Genomics Platform"/>
            <consortium name="The Broad Institute Genome Sequencing Center for Infectious Disease"/>
            <person name="Wu L."/>
            <person name="Ma J."/>
        </authorList>
    </citation>
    <scope>NUCLEOTIDE SEQUENCE [LARGE SCALE GENOMIC DNA]</scope>
    <source>
        <strain evidence="5">CCUG 63287</strain>
    </source>
</reference>
<dbReference type="RefSeq" id="WP_213536359.1">
    <property type="nucleotide sequence ID" value="NZ_BOVQ01000006.1"/>
</dbReference>
<dbReference type="GO" id="GO:0016746">
    <property type="term" value="F:acyltransferase activity"/>
    <property type="evidence" value="ECO:0007669"/>
    <property type="project" value="UniProtKB-KW"/>
</dbReference>
<evidence type="ECO:0000313" key="4">
    <source>
        <dbReference type="EMBL" id="MFC4653178.1"/>
    </source>
</evidence>
<dbReference type="PANTHER" id="PTHR10545">
    <property type="entry name" value="DIAMINE N-ACETYLTRANSFERASE"/>
    <property type="match status" value="1"/>
</dbReference>
<evidence type="ECO:0000259" key="3">
    <source>
        <dbReference type="PROSITE" id="PS51186"/>
    </source>
</evidence>
<proteinExistence type="predicted"/>
<dbReference type="Proteomes" id="UP001595987">
    <property type="component" value="Unassembled WGS sequence"/>
</dbReference>
<dbReference type="InterPro" id="IPR000182">
    <property type="entry name" value="GNAT_dom"/>
</dbReference>
<comment type="caution">
    <text evidence="4">The sequence shown here is derived from an EMBL/GenBank/DDBJ whole genome shotgun (WGS) entry which is preliminary data.</text>
</comment>
<organism evidence="4 5">
    <name type="scientific">Lactococcus nasutitermitis</name>
    <dbReference type="NCBI Taxonomy" id="1652957"/>
    <lineage>
        <taxon>Bacteria</taxon>
        <taxon>Bacillati</taxon>
        <taxon>Bacillota</taxon>
        <taxon>Bacilli</taxon>
        <taxon>Lactobacillales</taxon>
        <taxon>Streptococcaceae</taxon>
        <taxon>Lactococcus</taxon>
    </lineage>
</organism>
<dbReference type="EC" id="2.3.-.-" evidence="4"/>
<dbReference type="InterPro" id="IPR016181">
    <property type="entry name" value="Acyl_CoA_acyltransferase"/>
</dbReference>
<evidence type="ECO:0000256" key="2">
    <source>
        <dbReference type="ARBA" id="ARBA00023315"/>
    </source>
</evidence>
<feature type="domain" description="N-acetyltransferase" evidence="3">
    <location>
        <begin position="1"/>
        <end position="156"/>
    </location>
</feature>
<dbReference type="CDD" id="cd04301">
    <property type="entry name" value="NAT_SF"/>
    <property type="match status" value="1"/>
</dbReference>
<keyword evidence="5" id="KW-1185">Reference proteome</keyword>
<accession>A0ABV9JFA2</accession>
<gene>
    <name evidence="4" type="ORF">ACFO26_09710</name>
</gene>
<evidence type="ECO:0000313" key="5">
    <source>
        <dbReference type="Proteomes" id="UP001595987"/>
    </source>
</evidence>
<sequence length="156" mass="17926">MNIRKAQEKDCPRLLELLDEIGKFHHAGRPDIFRADAGKHSLTDLSKMLTDLSKPIFVAVDEKDAVVGYAMCEIKENAEHPVLAPYKMLYLDDLCVAENARVHGLGAQLMDYCKAFAKAENCSRMELNVWEFPGSALEFYEKQGFRNQRRELEFWL</sequence>
<keyword evidence="2 4" id="KW-0012">Acyltransferase</keyword>
<dbReference type="PANTHER" id="PTHR10545:SF29">
    <property type="entry name" value="GH14572P-RELATED"/>
    <property type="match status" value="1"/>
</dbReference>
<dbReference type="PROSITE" id="PS51186">
    <property type="entry name" value="GNAT"/>
    <property type="match status" value="1"/>
</dbReference>
<evidence type="ECO:0000256" key="1">
    <source>
        <dbReference type="ARBA" id="ARBA00022679"/>
    </source>
</evidence>
<dbReference type="Pfam" id="PF00583">
    <property type="entry name" value="Acetyltransf_1"/>
    <property type="match status" value="1"/>
</dbReference>
<dbReference type="Gene3D" id="3.40.630.30">
    <property type="match status" value="1"/>
</dbReference>
<dbReference type="EMBL" id="JBHSGD010000008">
    <property type="protein sequence ID" value="MFC4653178.1"/>
    <property type="molecule type" value="Genomic_DNA"/>
</dbReference>
<name>A0ABV9JFA2_9LACT</name>
<dbReference type="InterPro" id="IPR051016">
    <property type="entry name" value="Diverse_Substrate_AcTransf"/>
</dbReference>